<reference evidence="1" key="1">
    <citation type="submission" date="2018-07" db="EMBL/GenBank/DDBJ databases">
        <authorList>
            <person name="Quirk P.G."/>
            <person name="Krulwich T.A."/>
        </authorList>
    </citation>
    <scope>NUCLEOTIDE SEQUENCE</scope>
</reference>
<name>A0A336M9Z9_CULSO</name>
<dbReference type="AlphaFoldDB" id="A0A336M9Z9"/>
<dbReference type="VEuPathDB" id="VectorBase:CSON013147"/>
<dbReference type="EMBL" id="UFQT01000652">
    <property type="protein sequence ID" value="SSX26141.1"/>
    <property type="molecule type" value="Genomic_DNA"/>
</dbReference>
<protein>
    <submittedName>
        <fullName evidence="1">CSON013147 protein</fullName>
    </submittedName>
</protein>
<evidence type="ECO:0000313" key="1">
    <source>
        <dbReference type="EMBL" id="SSX26141.1"/>
    </source>
</evidence>
<sequence length="65" mass="7792">MVYERRKRNSKQIHECLPDDLTNTQNLICVFDDILFAWDSKHCCVLTLNWRLNHAKEPNSVKYQV</sequence>
<dbReference type="InterPro" id="IPR019321">
    <property type="entry name" value="Nucleoporin_Nup88"/>
</dbReference>
<gene>
    <name evidence="1" type="primary">CSON013147</name>
</gene>
<accession>A0A336M9Z9</accession>
<organism evidence="1">
    <name type="scientific">Culicoides sonorensis</name>
    <name type="common">Biting midge</name>
    <dbReference type="NCBI Taxonomy" id="179676"/>
    <lineage>
        <taxon>Eukaryota</taxon>
        <taxon>Metazoa</taxon>
        <taxon>Ecdysozoa</taxon>
        <taxon>Arthropoda</taxon>
        <taxon>Hexapoda</taxon>
        <taxon>Insecta</taxon>
        <taxon>Pterygota</taxon>
        <taxon>Neoptera</taxon>
        <taxon>Endopterygota</taxon>
        <taxon>Diptera</taxon>
        <taxon>Nematocera</taxon>
        <taxon>Chironomoidea</taxon>
        <taxon>Ceratopogonidae</taxon>
        <taxon>Ceratopogoninae</taxon>
        <taxon>Culicoides</taxon>
        <taxon>Monoculicoides</taxon>
    </lineage>
</organism>
<dbReference type="Pfam" id="PF10168">
    <property type="entry name" value="Nup88"/>
    <property type="match status" value="1"/>
</dbReference>
<proteinExistence type="predicted"/>